<feature type="compositionally biased region" description="Pro residues" evidence="1">
    <location>
        <begin position="11"/>
        <end position="23"/>
    </location>
</feature>
<organism evidence="2 3">
    <name type="scientific">Petrolisthes manimaculis</name>
    <dbReference type="NCBI Taxonomy" id="1843537"/>
    <lineage>
        <taxon>Eukaryota</taxon>
        <taxon>Metazoa</taxon>
        <taxon>Ecdysozoa</taxon>
        <taxon>Arthropoda</taxon>
        <taxon>Crustacea</taxon>
        <taxon>Multicrustacea</taxon>
        <taxon>Malacostraca</taxon>
        <taxon>Eumalacostraca</taxon>
        <taxon>Eucarida</taxon>
        <taxon>Decapoda</taxon>
        <taxon>Pleocyemata</taxon>
        <taxon>Anomura</taxon>
        <taxon>Galatheoidea</taxon>
        <taxon>Porcellanidae</taxon>
        <taxon>Petrolisthes</taxon>
    </lineage>
</organism>
<proteinExistence type="predicted"/>
<gene>
    <name evidence="2" type="ORF">Pmani_008397</name>
</gene>
<dbReference type="EMBL" id="JAWZYT010000639">
    <property type="protein sequence ID" value="KAK4320778.1"/>
    <property type="molecule type" value="Genomic_DNA"/>
</dbReference>
<dbReference type="AlphaFoldDB" id="A0AAE1UDY8"/>
<keyword evidence="3" id="KW-1185">Reference proteome</keyword>
<protein>
    <submittedName>
        <fullName evidence="2">Uncharacterized protein</fullName>
    </submittedName>
</protein>
<dbReference type="Proteomes" id="UP001292094">
    <property type="component" value="Unassembled WGS sequence"/>
</dbReference>
<name>A0AAE1UDY8_9EUCA</name>
<sequence>MCSPARGTAAPRPPPWDPAPPRRPAWLRHRPQPTQVPPPAPALTSVSVTSLAGITYTGGSTRVRAPTGEEVSWVCAGRYLCNKYVLKIH</sequence>
<feature type="compositionally biased region" description="Low complexity" evidence="1">
    <location>
        <begin position="1"/>
        <end position="10"/>
    </location>
</feature>
<evidence type="ECO:0000313" key="2">
    <source>
        <dbReference type="EMBL" id="KAK4320778.1"/>
    </source>
</evidence>
<accession>A0AAE1UDY8</accession>
<feature type="region of interest" description="Disordered" evidence="1">
    <location>
        <begin position="1"/>
        <end position="43"/>
    </location>
</feature>
<comment type="caution">
    <text evidence="2">The sequence shown here is derived from an EMBL/GenBank/DDBJ whole genome shotgun (WGS) entry which is preliminary data.</text>
</comment>
<reference evidence="2" key="1">
    <citation type="submission" date="2023-11" db="EMBL/GenBank/DDBJ databases">
        <title>Genome assemblies of two species of porcelain crab, Petrolisthes cinctipes and Petrolisthes manimaculis (Anomura: Porcellanidae).</title>
        <authorList>
            <person name="Angst P."/>
        </authorList>
    </citation>
    <scope>NUCLEOTIDE SEQUENCE</scope>
    <source>
        <strain evidence="2">PB745_02</strain>
        <tissue evidence="2">Gill</tissue>
    </source>
</reference>
<evidence type="ECO:0000313" key="3">
    <source>
        <dbReference type="Proteomes" id="UP001292094"/>
    </source>
</evidence>
<evidence type="ECO:0000256" key="1">
    <source>
        <dbReference type="SAM" id="MobiDB-lite"/>
    </source>
</evidence>